<accession>A0A413VB98</accession>
<dbReference type="InterPro" id="IPR011990">
    <property type="entry name" value="TPR-like_helical_dom_sf"/>
</dbReference>
<organism evidence="1 2">
    <name type="scientific">Bacteroides nordii</name>
    <dbReference type="NCBI Taxonomy" id="291645"/>
    <lineage>
        <taxon>Bacteria</taxon>
        <taxon>Pseudomonadati</taxon>
        <taxon>Bacteroidota</taxon>
        <taxon>Bacteroidia</taxon>
        <taxon>Bacteroidales</taxon>
        <taxon>Bacteroidaceae</taxon>
        <taxon>Bacteroides</taxon>
    </lineage>
</organism>
<evidence type="ECO:0000313" key="1">
    <source>
        <dbReference type="EMBL" id="RHB30891.1"/>
    </source>
</evidence>
<sequence>MKKYILSVACAVFATFGLQSCLDFDIPGDEFTGNDERKDDVVYHGQADLIDYHKEISEEGFAKAETALSRTFGQLLTAQYSMRGGKEGNMPGGHAYQYQFSLGVDNYAGYLCLPHNFDGRIASTYYVNRDFNSGPNGSFTITKNNLTPMLNHPDIDSIPEIKAIALLLYDYASQEMADIYGPFPYINYKENKEEHPFTYNTLSEIYATIVDNIDTISACFKHYPQRPEWYKKKVDKLLMSYDAITTDWKIDTWDRFANSLKLRMAIRTVKVNPERSRKWAEEAIEAGVVEKLSQEIALDPMFVGFSNPLLEISQTWGDTRLNASFESLLMSLKHPYTTYLFEKNSNPLVNRDDNNKILAANTRVVGLRAGVRMIPGQSYDNNPRVAYSRIGSSYIAMAPLYFMKLSEVDFLRAEGAIRGWNMGESAQVLYERGIDNADVENRALGSRYATKLPEYKSLDTPVAYVYEDPMDDANNMVSVTKIGVKWNEGDDLETKLEKIITQKYISLFPYSYEAWSELRRTGYPKLFPVLNVEDGDRSLKQGDLLRRMPYPGDTDAIKQDINDTGLKALGGSDVQATRLWWDIDKPNF</sequence>
<dbReference type="PROSITE" id="PS51257">
    <property type="entry name" value="PROKAR_LIPOPROTEIN"/>
    <property type="match status" value="1"/>
</dbReference>
<dbReference type="Gene3D" id="1.25.40.390">
    <property type="match status" value="1"/>
</dbReference>
<reference evidence="1 2" key="1">
    <citation type="submission" date="2018-08" db="EMBL/GenBank/DDBJ databases">
        <title>A genome reference for cultivated species of the human gut microbiota.</title>
        <authorList>
            <person name="Zou Y."/>
            <person name="Xue W."/>
            <person name="Luo G."/>
        </authorList>
    </citation>
    <scope>NUCLEOTIDE SEQUENCE [LARGE SCALE GENOMIC DNA]</scope>
    <source>
        <strain evidence="1 2">AM40-30BH</strain>
    </source>
</reference>
<dbReference type="AlphaFoldDB" id="A0A413VB98"/>
<dbReference type="EMBL" id="QSGO01000025">
    <property type="protein sequence ID" value="RHB30891.1"/>
    <property type="molecule type" value="Genomic_DNA"/>
</dbReference>
<comment type="caution">
    <text evidence="1">The sequence shown here is derived from an EMBL/GenBank/DDBJ whole genome shotgun (WGS) entry which is preliminary data.</text>
</comment>
<keyword evidence="1" id="KW-0449">Lipoprotein</keyword>
<dbReference type="RefSeq" id="WP_122202190.1">
    <property type="nucleotide sequence ID" value="NZ_CABJFV010000025.1"/>
</dbReference>
<protein>
    <submittedName>
        <fullName evidence="1">SusD/RagB family nutrient-binding outer membrane lipoprotein</fullName>
    </submittedName>
</protein>
<gene>
    <name evidence="1" type="ORF">DW888_18470</name>
</gene>
<name>A0A413VB98_9BACE</name>
<dbReference type="SUPFAM" id="SSF48452">
    <property type="entry name" value="TPR-like"/>
    <property type="match status" value="1"/>
</dbReference>
<dbReference type="Pfam" id="PF12741">
    <property type="entry name" value="SusD-like"/>
    <property type="match status" value="1"/>
</dbReference>
<dbReference type="InterPro" id="IPR024302">
    <property type="entry name" value="SusD-like"/>
</dbReference>
<dbReference type="Proteomes" id="UP000284379">
    <property type="component" value="Unassembled WGS sequence"/>
</dbReference>
<proteinExistence type="predicted"/>
<evidence type="ECO:0000313" key="2">
    <source>
        <dbReference type="Proteomes" id="UP000284379"/>
    </source>
</evidence>